<accession>A0A0F6R256</accession>
<feature type="transmembrane region" description="Helical" evidence="1">
    <location>
        <begin position="100"/>
        <end position="117"/>
    </location>
</feature>
<dbReference type="EMBL" id="CP011312">
    <property type="protein sequence ID" value="AKE42275.1"/>
    <property type="molecule type" value="Genomic_DNA"/>
</dbReference>
<dbReference type="HOGENOM" id="CLU_144816_0_0_11"/>
<organism evidence="2 4">
    <name type="scientific">Corynebacterium kutscheri</name>
    <dbReference type="NCBI Taxonomy" id="35755"/>
    <lineage>
        <taxon>Bacteria</taxon>
        <taxon>Bacillati</taxon>
        <taxon>Actinomycetota</taxon>
        <taxon>Actinomycetes</taxon>
        <taxon>Mycobacteriales</taxon>
        <taxon>Corynebacteriaceae</taxon>
        <taxon>Corynebacterium</taxon>
    </lineage>
</organism>
<proteinExistence type="predicted"/>
<gene>
    <name evidence="3" type="primary">azlD</name>
    <name evidence="3" type="ORF">NCTC949_00710</name>
    <name evidence="2" type="ORF">UL82_10705</name>
</gene>
<evidence type="ECO:0000313" key="4">
    <source>
        <dbReference type="Proteomes" id="UP000033457"/>
    </source>
</evidence>
<sequence>MIGAEYGLPEGVSLIGTLAVLIPISVVTFLLRWLPFSVVKTLKGSPFMGLLSKTMPVGVMTVLVVYCLYNARTLPGNIPVALLATAVTLALHMWRRDSALSIIGGTVFYMLMVNIVFA</sequence>
<keyword evidence="4" id="KW-1185">Reference proteome</keyword>
<keyword evidence="1" id="KW-0472">Membrane</keyword>
<dbReference type="InterPro" id="IPR008407">
    <property type="entry name" value="Brnchd-chn_aa_trnsp_AzlD"/>
</dbReference>
<keyword evidence="1" id="KW-0812">Transmembrane</keyword>
<feature type="transmembrane region" description="Helical" evidence="1">
    <location>
        <begin position="12"/>
        <end position="34"/>
    </location>
</feature>
<dbReference type="Proteomes" id="UP000033457">
    <property type="component" value="Chromosome"/>
</dbReference>
<evidence type="ECO:0000256" key="1">
    <source>
        <dbReference type="SAM" id="Phobius"/>
    </source>
</evidence>
<feature type="transmembrane region" description="Helical" evidence="1">
    <location>
        <begin position="46"/>
        <end position="69"/>
    </location>
</feature>
<dbReference type="EMBL" id="LR134377">
    <property type="protein sequence ID" value="VEH05628.1"/>
    <property type="molecule type" value="Genomic_DNA"/>
</dbReference>
<dbReference type="KEGG" id="cku:UL82_10705"/>
<dbReference type="Proteomes" id="UP000271380">
    <property type="component" value="Chromosome"/>
</dbReference>
<evidence type="ECO:0000313" key="3">
    <source>
        <dbReference type="EMBL" id="VEH05628.1"/>
    </source>
</evidence>
<dbReference type="AlphaFoldDB" id="A0A0F6R256"/>
<dbReference type="Pfam" id="PF05437">
    <property type="entry name" value="AzlD"/>
    <property type="match status" value="1"/>
</dbReference>
<protein>
    <submittedName>
        <fullName evidence="3">Branched-chain amino acid transport protein</fullName>
    </submittedName>
    <submittedName>
        <fullName evidence="2">Putative branched-chain amino acid permease</fullName>
    </submittedName>
</protein>
<name>A0A0F6R256_9CORY</name>
<reference evidence="3 5" key="2">
    <citation type="submission" date="2018-12" db="EMBL/GenBank/DDBJ databases">
        <authorList>
            <consortium name="Pathogen Informatics"/>
        </authorList>
    </citation>
    <scope>NUCLEOTIDE SEQUENCE [LARGE SCALE GENOMIC DNA]</scope>
    <source>
        <strain evidence="3 5">NCTC949</strain>
    </source>
</reference>
<dbReference type="OrthoDB" id="5324916at2"/>
<feature type="transmembrane region" description="Helical" evidence="1">
    <location>
        <begin position="76"/>
        <end position="94"/>
    </location>
</feature>
<evidence type="ECO:0000313" key="5">
    <source>
        <dbReference type="Proteomes" id="UP000271380"/>
    </source>
</evidence>
<dbReference type="STRING" id="35755.UL82_10705"/>
<dbReference type="RefSeq" id="WP_046440947.1">
    <property type="nucleotide sequence ID" value="NZ_CP011312.1"/>
</dbReference>
<keyword evidence="1" id="KW-1133">Transmembrane helix</keyword>
<evidence type="ECO:0000313" key="2">
    <source>
        <dbReference type="EMBL" id="AKE42275.1"/>
    </source>
</evidence>
<dbReference type="PIRSF" id="PIRSF003203">
    <property type="entry name" value="AzlD"/>
    <property type="match status" value="1"/>
</dbReference>
<reference evidence="2 4" key="1">
    <citation type="journal article" date="2015" name="Genome Announc.">
        <title>Complete Genome Sequence of Corynebacterium kutscheri DSM 20755, a Corynebacterial Type Strain with Remarkably Low G+C Content of Chromosomal DNA.</title>
        <authorList>
            <person name="Ruckert C."/>
            <person name="Albersmeier A."/>
            <person name="Winkler A."/>
            <person name="Tauch A."/>
        </authorList>
    </citation>
    <scope>NUCLEOTIDE SEQUENCE [LARGE SCALE GENOMIC DNA]</scope>
    <source>
        <strain evidence="2 4">DSM 20755</strain>
    </source>
</reference>